<keyword evidence="4 6" id="KW-1133">Transmembrane helix</keyword>
<organism evidence="7 8">
    <name type="scientific">Hypsibius exemplaris</name>
    <name type="common">Freshwater tardigrade</name>
    <dbReference type="NCBI Taxonomy" id="2072580"/>
    <lineage>
        <taxon>Eukaryota</taxon>
        <taxon>Metazoa</taxon>
        <taxon>Ecdysozoa</taxon>
        <taxon>Tardigrada</taxon>
        <taxon>Eutardigrada</taxon>
        <taxon>Parachela</taxon>
        <taxon>Hypsibioidea</taxon>
        <taxon>Hypsibiidae</taxon>
        <taxon>Hypsibius</taxon>
    </lineage>
</organism>
<feature type="transmembrane region" description="Helical" evidence="6">
    <location>
        <begin position="571"/>
        <end position="593"/>
    </location>
</feature>
<keyword evidence="3 6" id="KW-0812">Transmembrane</keyword>
<feature type="transmembrane region" description="Helical" evidence="6">
    <location>
        <begin position="87"/>
        <end position="106"/>
    </location>
</feature>
<evidence type="ECO:0000256" key="2">
    <source>
        <dbReference type="ARBA" id="ARBA00006772"/>
    </source>
</evidence>
<evidence type="ECO:0000256" key="6">
    <source>
        <dbReference type="SAM" id="Phobius"/>
    </source>
</evidence>
<feature type="transmembrane region" description="Helical" evidence="6">
    <location>
        <begin position="529"/>
        <end position="551"/>
    </location>
</feature>
<feature type="transmembrane region" description="Helical" evidence="6">
    <location>
        <begin position="47"/>
        <end position="75"/>
    </location>
</feature>
<dbReference type="InterPro" id="IPR001898">
    <property type="entry name" value="SLC13A/DASS"/>
</dbReference>
<protein>
    <submittedName>
        <fullName evidence="7">Solute carrier family 13 member 1</fullName>
    </submittedName>
</protein>
<feature type="transmembrane region" description="Helical" evidence="6">
    <location>
        <begin position="485"/>
        <end position="517"/>
    </location>
</feature>
<feature type="transmembrane region" description="Helical" evidence="6">
    <location>
        <begin position="16"/>
        <end position="35"/>
    </location>
</feature>
<comment type="subcellular location">
    <subcellularLocation>
        <location evidence="1">Membrane</location>
        <topology evidence="1">Multi-pass membrane protein</topology>
    </subcellularLocation>
</comment>
<reference evidence="8" key="1">
    <citation type="submission" date="2017-01" db="EMBL/GenBank/DDBJ databases">
        <title>Comparative genomics of anhydrobiosis in the tardigrade Hypsibius dujardini.</title>
        <authorList>
            <person name="Yoshida Y."/>
            <person name="Koutsovoulos G."/>
            <person name="Laetsch D."/>
            <person name="Stevens L."/>
            <person name="Kumar S."/>
            <person name="Horikawa D."/>
            <person name="Ishino K."/>
            <person name="Komine S."/>
            <person name="Tomita M."/>
            <person name="Blaxter M."/>
            <person name="Arakawa K."/>
        </authorList>
    </citation>
    <scope>NUCLEOTIDE SEQUENCE [LARGE SCALE GENOMIC DNA]</scope>
    <source>
        <strain evidence="8">Z151</strain>
    </source>
</reference>
<dbReference type="Pfam" id="PF00939">
    <property type="entry name" value="Na_sulph_symp"/>
    <property type="match status" value="1"/>
</dbReference>
<gene>
    <name evidence="7" type="ORF">BV898_00407</name>
</gene>
<dbReference type="AlphaFoldDB" id="A0A1W0XDA0"/>
<evidence type="ECO:0000256" key="4">
    <source>
        <dbReference type="ARBA" id="ARBA00022989"/>
    </source>
</evidence>
<dbReference type="GO" id="GO:0015141">
    <property type="term" value="F:succinate transmembrane transporter activity"/>
    <property type="evidence" value="ECO:0007669"/>
    <property type="project" value="TreeGrafter"/>
</dbReference>
<dbReference type="EMBL" id="MTYJ01000002">
    <property type="protein sequence ID" value="OQV25466.1"/>
    <property type="molecule type" value="Genomic_DNA"/>
</dbReference>
<dbReference type="GO" id="GO:0005886">
    <property type="term" value="C:plasma membrane"/>
    <property type="evidence" value="ECO:0007669"/>
    <property type="project" value="TreeGrafter"/>
</dbReference>
<sequence length="634" mass="69045">MSHVLARLKIIFKNAGIWKLILFFLGPTLLSPIIIYNQTASAKAGFILILVTFFLVVEIVPLSATALMAICLMALTGVQGTAETAKTFATETFFLLTSVLILAISIEETMLHNRLALLALRIIGVSPSKLILGFLLISGLLSMWMSNTAVALMILPIAMAVSKSLTPDEPEDEEIPLGIPIQEQVRRLSVSVDRLHKKSTGNISQRSFKVIDYIETPNDMADVLVEESTTFIEEKGSQYGLAPASARRMSLKPATPKWQTEIGKALQLSTAYGANIGGMATLIGAYPNMVMKINVEKIYGMETSLNFTTFFLVAAPIAILSLIASWIVLSVIFVPGWIQFWKRKLNDTTKTKGVMATLDDRLKELGPMRESEITVSCIFLTVVILWLLRDPRVFPGWAAILRPGCASDSVPAMLGALLLFILPVSGKDLYNGNYAPILTWKRVVTKFPWELLLFVGGLTSITSLADKSGLMTSLAKEIPDLRSLPPLVVATGVSLLASFLTEIMSGGVLTAILTPILANVAEDMGVNPLYFMLAATISSQFAFMVPISSFPTMIIKSAGSVTNWDMAKAGFGPKVVCTIMLILGLEILGILVFDIRTFPDWAEAHLRERHNTFLVTNDTSSSVRGILANVTVLP</sequence>
<dbReference type="Proteomes" id="UP000192578">
    <property type="component" value="Unassembled WGS sequence"/>
</dbReference>
<accession>A0A1W0XDA0</accession>
<name>A0A1W0XDA0_HYPEX</name>
<dbReference type="GO" id="GO:0015137">
    <property type="term" value="F:citrate transmembrane transporter activity"/>
    <property type="evidence" value="ECO:0007669"/>
    <property type="project" value="TreeGrafter"/>
</dbReference>
<dbReference type="PANTHER" id="PTHR10283:SF82">
    <property type="entry name" value="SOLUTE CARRIER FAMILY 13 MEMBER 2"/>
    <property type="match status" value="1"/>
</dbReference>
<feature type="transmembrane region" description="Helical" evidence="6">
    <location>
        <begin position="118"/>
        <end position="137"/>
    </location>
</feature>
<proteinExistence type="inferred from homology"/>
<evidence type="ECO:0000256" key="3">
    <source>
        <dbReference type="ARBA" id="ARBA00022692"/>
    </source>
</evidence>
<dbReference type="OrthoDB" id="6493944at2759"/>
<feature type="transmembrane region" description="Helical" evidence="6">
    <location>
        <begin position="265"/>
        <end position="287"/>
    </location>
</feature>
<evidence type="ECO:0000256" key="1">
    <source>
        <dbReference type="ARBA" id="ARBA00004141"/>
    </source>
</evidence>
<evidence type="ECO:0000313" key="7">
    <source>
        <dbReference type="EMBL" id="OQV25466.1"/>
    </source>
</evidence>
<dbReference type="PANTHER" id="PTHR10283">
    <property type="entry name" value="SOLUTE CARRIER FAMILY 13 MEMBER"/>
    <property type="match status" value="1"/>
</dbReference>
<evidence type="ECO:0000256" key="5">
    <source>
        <dbReference type="ARBA" id="ARBA00023136"/>
    </source>
</evidence>
<comment type="caution">
    <text evidence="7">The sequence shown here is derived from an EMBL/GenBank/DDBJ whole genome shotgun (WGS) entry which is preliminary data.</text>
</comment>
<feature type="transmembrane region" description="Helical" evidence="6">
    <location>
        <begin position="307"/>
        <end position="334"/>
    </location>
</feature>
<feature type="transmembrane region" description="Helical" evidence="6">
    <location>
        <begin position="409"/>
        <end position="426"/>
    </location>
</feature>
<comment type="similarity">
    <text evidence="2">Belongs to the SLC13A/DASS transporter (TC 2.A.47) family. NADC subfamily.</text>
</comment>
<keyword evidence="5 6" id="KW-0472">Membrane</keyword>
<feature type="transmembrane region" description="Helical" evidence="6">
    <location>
        <begin position="371"/>
        <end position="389"/>
    </location>
</feature>
<keyword evidence="8" id="KW-1185">Reference proteome</keyword>
<evidence type="ECO:0000313" key="8">
    <source>
        <dbReference type="Proteomes" id="UP000192578"/>
    </source>
</evidence>